<dbReference type="PANTHER" id="PTHR34824:SF1">
    <property type="entry name" value="HEAT-INDUCIBLE TRANSCRIPTION REPRESSOR HRCA"/>
    <property type="match status" value="1"/>
</dbReference>
<evidence type="ECO:0000256" key="2">
    <source>
        <dbReference type="ARBA" id="ARBA00023015"/>
    </source>
</evidence>
<evidence type="ECO:0000256" key="1">
    <source>
        <dbReference type="ARBA" id="ARBA00022491"/>
    </source>
</evidence>
<comment type="caution">
    <text evidence="8">The sequence shown here is derived from an EMBL/GenBank/DDBJ whole genome shotgun (WGS) entry which is preliminary data.</text>
</comment>
<keyword evidence="2 5" id="KW-0805">Transcription regulation</keyword>
<evidence type="ECO:0000313" key="9">
    <source>
        <dbReference type="Proteomes" id="UP000653127"/>
    </source>
</evidence>
<dbReference type="AlphaFoldDB" id="A0A926DZM8"/>
<dbReference type="EMBL" id="JACRST010000004">
    <property type="protein sequence ID" value="MBC8546135.1"/>
    <property type="molecule type" value="Genomic_DNA"/>
</dbReference>
<dbReference type="SUPFAM" id="SSF55781">
    <property type="entry name" value="GAF domain-like"/>
    <property type="match status" value="1"/>
</dbReference>
<dbReference type="Pfam" id="PF01628">
    <property type="entry name" value="HrcA"/>
    <property type="match status" value="1"/>
</dbReference>
<dbReference type="NCBIfam" id="TIGR00331">
    <property type="entry name" value="hrcA"/>
    <property type="match status" value="1"/>
</dbReference>
<comment type="function">
    <text evidence="5">Negative regulator of class I heat shock genes (grpE-dnaK-dnaJ and groELS operons). Prevents heat-shock induction of these operons.</text>
</comment>
<dbReference type="InterPro" id="IPR036390">
    <property type="entry name" value="WH_DNA-bd_sf"/>
</dbReference>
<evidence type="ECO:0000256" key="5">
    <source>
        <dbReference type="HAMAP-Rule" id="MF_00081"/>
    </source>
</evidence>
<dbReference type="InterPro" id="IPR002571">
    <property type="entry name" value="HrcA"/>
</dbReference>
<dbReference type="PIRSF" id="PIRSF005485">
    <property type="entry name" value="HrcA"/>
    <property type="match status" value="1"/>
</dbReference>
<dbReference type="HAMAP" id="MF_00081">
    <property type="entry name" value="HrcA"/>
    <property type="match status" value="1"/>
</dbReference>
<accession>A0A926DZM8</accession>
<protein>
    <recommendedName>
        <fullName evidence="5">Heat-inducible transcription repressor HrcA</fullName>
    </recommendedName>
</protein>
<dbReference type="Gene3D" id="3.30.450.40">
    <property type="match status" value="1"/>
</dbReference>
<dbReference type="GO" id="GO:0045892">
    <property type="term" value="P:negative regulation of DNA-templated transcription"/>
    <property type="evidence" value="ECO:0007669"/>
    <property type="project" value="UniProtKB-UniRule"/>
</dbReference>
<keyword evidence="9" id="KW-1185">Reference proteome</keyword>
<evidence type="ECO:0000313" key="8">
    <source>
        <dbReference type="EMBL" id="MBC8546135.1"/>
    </source>
</evidence>
<dbReference type="RefSeq" id="WP_249282290.1">
    <property type="nucleotide sequence ID" value="NZ_JACRST010000004.1"/>
</dbReference>
<keyword evidence="4 5" id="KW-0804">Transcription</keyword>
<dbReference type="Gene3D" id="1.10.10.10">
    <property type="entry name" value="Winged helix-like DNA-binding domain superfamily/Winged helix DNA-binding domain"/>
    <property type="match status" value="1"/>
</dbReference>
<dbReference type="InterPro" id="IPR005104">
    <property type="entry name" value="WHTH_HrcA_DNA-bd"/>
</dbReference>
<dbReference type="SUPFAM" id="SSF46785">
    <property type="entry name" value="Winged helix' DNA-binding domain"/>
    <property type="match status" value="1"/>
</dbReference>
<keyword evidence="1 5" id="KW-0678">Repressor</keyword>
<sequence length="345" mass="38212">MEIDNRKLKILAAIVEYYIRTGEPVGSKTLAQMLEFQVSPATVRNEMAALFDLGLLEQPHTSAGRIPSHLGYRVYINQLMRCQPLTEQERDEIDALFNVSDPDPDRLLADAANALAEYTGYATISTTVTPKHVTVRRIEVVPIDRRTVMMVVIASNGVIKNKVARVNYLLNHEIIEFFNKFANDRFGGRSMDEITTMYLSSVAVALGEYSKIFTPLLAGIYELCRSINDGPYFASGETNLLGYKEFGPVAHDLLTTIADRQKFADLLPIGSGEGVKVSIGKENPRSELTDSSVIVATYKIGRDSCGAIGVVGPVRLDYRRLIPHIEYFAKTLGELLSNTLDNGED</sequence>
<dbReference type="InterPro" id="IPR021153">
    <property type="entry name" value="HrcA_C"/>
</dbReference>
<proteinExistence type="inferred from homology"/>
<evidence type="ECO:0000256" key="4">
    <source>
        <dbReference type="ARBA" id="ARBA00023163"/>
    </source>
</evidence>
<feature type="domain" description="Winged helix-turn-helix transcription repressor HrcA DNA-binding" evidence="7">
    <location>
        <begin position="8"/>
        <end position="73"/>
    </location>
</feature>
<evidence type="ECO:0000256" key="3">
    <source>
        <dbReference type="ARBA" id="ARBA00023016"/>
    </source>
</evidence>
<comment type="similarity">
    <text evidence="5">Belongs to the HrcA family.</text>
</comment>
<keyword evidence="3 5" id="KW-0346">Stress response</keyword>
<dbReference type="PANTHER" id="PTHR34824">
    <property type="entry name" value="HEAT-INDUCIBLE TRANSCRIPTION REPRESSOR HRCA"/>
    <property type="match status" value="1"/>
</dbReference>
<reference evidence="8" key="1">
    <citation type="submission" date="2020-08" db="EMBL/GenBank/DDBJ databases">
        <title>Genome public.</title>
        <authorList>
            <person name="Liu C."/>
            <person name="Sun Q."/>
        </authorList>
    </citation>
    <scope>NUCLEOTIDE SEQUENCE</scope>
    <source>
        <strain evidence="8">NSJ-31</strain>
    </source>
</reference>
<evidence type="ECO:0000259" key="7">
    <source>
        <dbReference type="Pfam" id="PF03444"/>
    </source>
</evidence>
<dbReference type="InterPro" id="IPR023120">
    <property type="entry name" value="WHTH_transcript_rep_HrcA_IDD"/>
</dbReference>
<dbReference type="InterPro" id="IPR029016">
    <property type="entry name" value="GAF-like_dom_sf"/>
</dbReference>
<dbReference type="Pfam" id="PF03444">
    <property type="entry name" value="WHD_HrcA"/>
    <property type="match status" value="1"/>
</dbReference>
<name>A0A926DZM8_9FIRM</name>
<feature type="domain" description="Heat-inducible transcription repressor HrcA C-terminal" evidence="6">
    <location>
        <begin position="105"/>
        <end position="322"/>
    </location>
</feature>
<dbReference type="Proteomes" id="UP000653127">
    <property type="component" value="Unassembled WGS sequence"/>
</dbReference>
<dbReference type="GO" id="GO:0003677">
    <property type="term" value="F:DNA binding"/>
    <property type="evidence" value="ECO:0007669"/>
    <property type="project" value="InterPro"/>
</dbReference>
<dbReference type="InterPro" id="IPR036388">
    <property type="entry name" value="WH-like_DNA-bd_sf"/>
</dbReference>
<dbReference type="Gene3D" id="3.30.390.60">
    <property type="entry name" value="Heat-inducible transcription repressor hrca homolog, domain 3"/>
    <property type="match status" value="1"/>
</dbReference>
<evidence type="ECO:0000259" key="6">
    <source>
        <dbReference type="Pfam" id="PF01628"/>
    </source>
</evidence>
<organism evidence="8 9">
    <name type="scientific">Ligaoa zhengdingensis</name>
    <dbReference type="NCBI Taxonomy" id="2763658"/>
    <lineage>
        <taxon>Bacteria</taxon>
        <taxon>Bacillati</taxon>
        <taxon>Bacillota</taxon>
        <taxon>Clostridia</taxon>
        <taxon>Eubacteriales</taxon>
        <taxon>Oscillospiraceae</taxon>
        <taxon>Ligaoa</taxon>
    </lineage>
</organism>
<gene>
    <name evidence="5 8" type="primary">hrcA</name>
    <name evidence="8" type="ORF">H8711_04195</name>
</gene>